<feature type="region of interest" description="Disordered" evidence="1">
    <location>
        <begin position="71"/>
        <end position="142"/>
    </location>
</feature>
<accession>A0A5B9MCP4</accession>
<dbReference type="Proteomes" id="UP000321353">
    <property type="component" value="Chromosome"/>
</dbReference>
<dbReference type="EMBL" id="CP036264">
    <property type="protein sequence ID" value="QEF97007.1"/>
    <property type="molecule type" value="Genomic_DNA"/>
</dbReference>
<evidence type="ECO:0000313" key="3">
    <source>
        <dbReference type="Proteomes" id="UP000321353"/>
    </source>
</evidence>
<feature type="region of interest" description="Disordered" evidence="1">
    <location>
        <begin position="157"/>
        <end position="185"/>
    </location>
</feature>
<protein>
    <submittedName>
        <fullName evidence="2">Uncharacterized protein</fullName>
    </submittedName>
</protein>
<organism evidence="2 3">
    <name type="scientific">Stieleria maiorica</name>
    <dbReference type="NCBI Taxonomy" id="2795974"/>
    <lineage>
        <taxon>Bacteria</taxon>
        <taxon>Pseudomonadati</taxon>
        <taxon>Planctomycetota</taxon>
        <taxon>Planctomycetia</taxon>
        <taxon>Pirellulales</taxon>
        <taxon>Pirellulaceae</taxon>
        <taxon>Stieleria</taxon>
    </lineage>
</organism>
<dbReference type="PROSITE" id="PS51257">
    <property type="entry name" value="PROKAR_LIPOPROTEIN"/>
    <property type="match status" value="1"/>
</dbReference>
<dbReference type="AlphaFoldDB" id="A0A5B9MCP4"/>
<gene>
    <name evidence="2" type="ORF">Mal15_10370</name>
</gene>
<proteinExistence type="predicted"/>
<sequence length="313" mass="31913">MRRTNSKRLAPAPMTAVTHVLLSAAALLFMAGCRNTSTPVSPLGGSSMLSPLAPVQGTATLSPIQPASGIGTFGAPTRVPPPPTGSYRSPNNYGAPSTYSAPTSNYAPPSSFPQHSTAPPSGASLGSTGMTRGLTDLSAPNAYDGGVRQAGWVGDASQGASGFANENDPRLAPTNHGLPTTDPAASPRAGGMQVIDLTHAPYPPGYVPPQNRPGAGTFPSTAPYPQAPTQLAPNQVAPGNQLRSSQPAMGQPTNSTFVRSAGGFADVSGWGDSSNVQTAGRPVDSQLPSTEPFAETESSGGDALQWRRPSPRF</sequence>
<feature type="compositionally biased region" description="Polar residues" evidence="1">
    <location>
        <begin position="86"/>
        <end position="130"/>
    </location>
</feature>
<evidence type="ECO:0000256" key="1">
    <source>
        <dbReference type="SAM" id="MobiDB-lite"/>
    </source>
</evidence>
<dbReference type="KEGG" id="smam:Mal15_10370"/>
<feature type="region of interest" description="Disordered" evidence="1">
    <location>
        <begin position="268"/>
        <end position="313"/>
    </location>
</feature>
<evidence type="ECO:0000313" key="2">
    <source>
        <dbReference type="EMBL" id="QEF97007.1"/>
    </source>
</evidence>
<keyword evidence="3" id="KW-1185">Reference proteome</keyword>
<reference evidence="2 3" key="1">
    <citation type="submission" date="2019-02" db="EMBL/GenBank/DDBJ databases">
        <title>Planctomycetal bacteria perform biofilm scaping via a novel small molecule.</title>
        <authorList>
            <person name="Jeske O."/>
            <person name="Boedeker C."/>
            <person name="Wiegand S."/>
            <person name="Breitling P."/>
            <person name="Kallscheuer N."/>
            <person name="Jogler M."/>
            <person name="Rohde M."/>
            <person name="Petersen J."/>
            <person name="Medema M.H."/>
            <person name="Surup F."/>
            <person name="Jogler C."/>
        </authorList>
    </citation>
    <scope>NUCLEOTIDE SEQUENCE [LARGE SCALE GENOMIC DNA]</scope>
    <source>
        <strain evidence="2 3">Mal15</strain>
    </source>
</reference>
<name>A0A5B9MCP4_9BACT</name>